<evidence type="ECO:0000313" key="2">
    <source>
        <dbReference type="EMBL" id="MBW0484098.1"/>
    </source>
</evidence>
<accession>A0A9Q3CHR9</accession>
<keyword evidence="3" id="KW-1185">Reference proteome</keyword>
<sequence length="760" mass="87822">MSIAWKNTDNQVAGICSVGVLGFYGGRLDPKLEEHSLKLKKSFPMTRTFNLLLWKTVSSVIPISVGCLSPRSSFQILGLVPCVFTNQESFTRDSILIHQYSLTTDPPTLVKRKFKPEETDKRTIFSDPLSPRTSDETITSPFVEPIPEHSIPEKVSDDHNELKEAQRAIGSTRPASHLRSTKASSSSAVKQVQEDTDSKTYTQHAERPKKRKSSAMDSKIEAPLKADPKFSKEDESLSASKGSQKKPETVPLPHAFLSRDTNDRESLLNYDKEPLEIVPFYLSDVPKRFENQRHFNQAVQIFAEIFVARSWIYLQEIHAFWVLSYIDKDKLLLLFSKELGSLILVKAIFRHLDQIFDDYRLRFLSCVNKLREETSQSDETHVEFLTLSGLARILPWEGRKRLILDIDKNFILNQNVPDFLNQLHLNSFKRVGIIGDRIYKSMELHELSPLQALLALERWSVANWLHGVVLDQLHQERRISIVQASLREFKQNVEHLWNLIAQRTSTPPFHPAEILKHQLEIEKQKIGFTFEQRRLVFEELWPKMSLEKFFHVFGPVHTAEAQQNTKEIWEFFLDGQLGYTSGTSHYNEIRAVGEALRLDEPYYTFEGLSPRAIDNALLTLQAAIPEIDLTLGKIFKKEYNQRVQLLGIIYRRNNDLRLQELVAINYSDISSWLCRGYRIQTMIILKTLLELFDENNQINLTIGTKNALMELMHFIHFPTFDSWPNDWPASLESLELMNTLSISMETLTQRFEIIKQSFSD</sequence>
<reference evidence="2" key="1">
    <citation type="submission" date="2021-03" db="EMBL/GenBank/DDBJ databases">
        <title>Draft genome sequence of rust myrtle Austropuccinia psidii MF-1, a brazilian biotype.</title>
        <authorList>
            <person name="Quecine M.C."/>
            <person name="Pachon D.M.R."/>
            <person name="Bonatelli M.L."/>
            <person name="Correr F.H."/>
            <person name="Franceschini L.M."/>
            <person name="Leite T.F."/>
            <person name="Margarido G.R.A."/>
            <person name="Almeida C.A."/>
            <person name="Ferrarezi J.A."/>
            <person name="Labate C.A."/>
        </authorList>
    </citation>
    <scope>NUCLEOTIDE SEQUENCE</scope>
    <source>
        <strain evidence="2">MF-1</strain>
    </source>
</reference>
<feature type="compositionally biased region" description="Polar residues" evidence="1">
    <location>
        <begin position="181"/>
        <end position="190"/>
    </location>
</feature>
<feature type="compositionally biased region" description="Basic and acidic residues" evidence="1">
    <location>
        <begin position="218"/>
        <end position="235"/>
    </location>
</feature>
<evidence type="ECO:0000256" key="1">
    <source>
        <dbReference type="SAM" id="MobiDB-lite"/>
    </source>
</evidence>
<proteinExistence type="predicted"/>
<dbReference type="EMBL" id="AVOT02007526">
    <property type="protein sequence ID" value="MBW0484098.1"/>
    <property type="molecule type" value="Genomic_DNA"/>
</dbReference>
<dbReference type="OrthoDB" id="2517649at2759"/>
<feature type="compositionally biased region" description="Basic and acidic residues" evidence="1">
    <location>
        <begin position="146"/>
        <end position="166"/>
    </location>
</feature>
<dbReference type="Proteomes" id="UP000765509">
    <property type="component" value="Unassembled WGS sequence"/>
</dbReference>
<protein>
    <submittedName>
        <fullName evidence="2">Uncharacterized protein</fullName>
    </submittedName>
</protein>
<organism evidence="2 3">
    <name type="scientific">Austropuccinia psidii MF-1</name>
    <dbReference type="NCBI Taxonomy" id="1389203"/>
    <lineage>
        <taxon>Eukaryota</taxon>
        <taxon>Fungi</taxon>
        <taxon>Dikarya</taxon>
        <taxon>Basidiomycota</taxon>
        <taxon>Pucciniomycotina</taxon>
        <taxon>Pucciniomycetes</taxon>
        <taxon>Pucciniales</taxon>
        <taxon>Sphaerophragmiaceae</taxon>
        <taxon>Austropuccinia</taxon>
    </lineage>
</organism>
<name>A0A9Q3CHR9_9BASI</name>
<dbReference type="AlphaFoldDB" id="A0A9Q3CHR9"/>
<gene>
    <name evidence="2" type="ORF">O181_023813</name>
</gene>
<feature type="region of interest" description="Disordered" evidence="1">
    <location>
        <begin position="120"/>
        <end position="256"/>
    </location>
</feature>
<comment type="caution">
    <text evidence="2">The sequence shown here is derived from an EMBL/GenBank/DDBJ whole genome shotgun (WGS) entry which is preliminary data.</text>
</comment>
<evidence type="ECO:0000313" key="3">
    <source>
        <dbReference type="Proteomes" id="UP000765509"/>
    </source>
</evidence>